<accession>A0ABT0E5H9</accession>
<reference evidence="1" key="1">
    <citation type="submission" date="2022-04" db="EMBL/GenBank/DDBJ databases">
        <title>Alcanivorax sp. CY1518 draft genome sequence.</title>
        <authorList>
            <person name="Zhao G."/>
            <person name="An M."/>
        </authorList>
    </citation>
    <scope>NUCLEOTIDE SEQUENCE</scope>
    <source>
        <strain evidence="1">CY1518</strain>
    </source>
</reference>
<dbReference type="PIRSF" id="PIRSF035170">
    <property type="entry name" value="HD_phosphohydro"/>
    <property type="match status" value="1"/>
</dbReference>
<dbReference type="Gene3D" id="1.10.3210.10">
    <property type="entry name" value="Hypothetical protein af1432"/>
    <property type="match status" value="1"/>
</dbReference>
<dbReference type="RefSeq" id="WP_246949249.1">
    <property type="nucleotide sequence ID" value="NZ_JALKII010000002.1"/>
</dbReference>
<sequence length="219" mass="24298">MNGNALLENTWHEAVTESGINAPPALRDALLAAYAEPHRAYHNQQHLAECLALARAHRALAPDVGQLLFALWFHDAVYDTTRQDNEQRSAEWARQALAEAGASAAAQEAVYRLIMVTRHHNLAQQADEQLLVDIDLAILGAEPARFEESNRQIRAEYQWVPEPLYLHKRRELLASFLARPFIYNTAAFRATHEAQARANLEQALAALDAAAGGHDPEAG</sequence>
<proteinExistence type="predicted"/>
<dbReference type="PANTHER" id="PTHR21174:SF0">
    <property type="entry name" value="HD PHOSPHOHYDROLASE FAMILY PROTEIN-RELATED"/>
    <property type="match status" value="1"/>
</dbReference>
<comment type="caution">
    <text evidence="1">The sequence shown here is derived from an EMBL/GenBank/DDBJ whole genome shotgun (WGS) entry which is preliminary data.</text>
</comment>
<dbReference type="SUPFAM" id="SSF109604">
    <property type="entry name" value="HD-domain/PDEase-like"/>
    <property type="match status" value="1"/>
</dbReference>
<organism evidence="1 2">
    <name type="scientific">Alcanivorax quisquiliarum</name>
    <dbReference type="NCBI Taxonomy" id="2933565"/>
    <lineage>
        <taxon>Bacteria</taxon>
        <taxon>Pseudomonadati</taxon>
        <taxon>Pseudomonadota</taxon>
        <taxon>Gammaproteobacteria</taxon>
        <taxon>Oceanospirillales</taxon>
        <taxon>Alcanivoracaceae</taxon>
        <taxon>Alcanivorax</taxon>
    </lineage>
</organism>
<keyword evidence="1" id="KW-0675">Receptor</keyword>
<evidence type="ECO:0000313" key="2">
    <source>
        <dbReference type="Proteomes" id="UP001165524"/>
    </source>
</evidence>
<keyword evidence="2" id="KW-1185">Reference proteome</keyword>
<name>A0ABT0E5H9_9GAMM</name>
<dbReference type="Proteomes" id="UP001165524">
    <property type="component" value="Unassembled WGS sequence"/>
</dbReference>
<dbReference type="EMBL" id="JALKII010000002">
    <property type="protein sequence ID" value="MCK0537047.1"/>
    <property type="molecule type" value="Genomic_DNA"/>
</dbReference>
<protein>
    <submittedName>
        <fullName evidence="1">N-methyl-D-aspartate receptor NMDAR2C subunit</fullName>
    </submittedName>
</protein>
<dbReference type="InterPro" id="IPR009218">
    <property type="entry name" value="HD_phosphohydro"/>
</dbReference>
<evidence type="ECO:0000313" key="1">
    <source>
        <dbReference type="EMBL" id="MCK0537047.1"/>
    </source>
</evidence>
<dbReference type="PANTHER" id="PTHR21174">
    <property type="match status" value="1"/>
</dbReference>
<gene>
    <name evidence="1" type="ORF">MU846_04925</name>
</gene>